<evidence type="ECO:0000313" key="3">
    <source>
        <dbReference type="Proteomes" id="UP000281726"/>
    </source>
</evidence>
<feature type="domain" description="OLD protein-like TOPRIM" evidence="1">
    <location>
        <begin position="11"/>
        <end position="57"/>
    </location>
</feature>
<proteinExistence type="predicted"/>
<dbReference type="AlphaFoldDB" id="A0A3A9ZHP9"/>
<dbReference type="EMBL" id="RBAK01000004">
    <property type="protein sequence ID" value="RKN47891.1"/>
    <property type="molecule type" value="Genomic_DNA"/>
</dbReference>
<protein>
    <submittedName>
        <fullName evidence="2">ATP-dependent endonuclease</fullName>
    </submittedName>
</protein>
<dbReference type="InterPro" id="IPR034139">
    <property type="entry name" value="TOPRIM_OLD"/>
</dbReference>
<dbReference type="Proteomes" id="UP000281726">
    <property type="component" value="Unassembled WGS sequence"/>
</dbReference>
<keyword evidence="3" id="KW-1185">Reference proteome</keyword>
<keyword evidence="2" id="KW-0255">Endonuclease</keyword>
<keyword evidence="2" id="KW-0540">Nuclease</keyword>
<accession>A0A3A9ZHP9</accession>
<evidence type="ECO:0000313" key="2">
    <source>
        <dbReference type="EMBL" id="RKN47891.1"/>
    </source>
</evidence>
<dbReference type="GO" id="GO:0004519">
    <property type="term" value="F:endonuclease activity"/>
    <property type="evidence" value="ECO:0007669"/>
    <property type="project" value="UniProtKB-KW"/>
</dbReference>
<reference evidence="2 3" key="1">
    <citation type="journal article" date="2004" name="Syst. Appl. Microbiol.">
        <title>Cryptoendolithic actinomycetes from antarctic sandstone rock samples: Micromonospora endolithica sp. nov. and two isolates related to Micromonospora coerulea Jensen 1932.</title>
        <authorList>
            <person name="Hirsch P."/>
            <person name="Mevs U."/>
            <person name="Kroppenstedt R.M."/>
            <person name="Schumann P."/>
            <person name="Stackebrandt E."/>
        </authorList>
    </citation>
    <scope>NUCLEOTIDE SEQUENCE [LARGE SCALE GENOMIC DNA]</scope>
    <source>
        <strain evidence="2 3">JCM 12677</strain>
    </source>
</reference>
<comment type="caution">
    <text evidence="2">The sequence shown here is derived from an EMBL/GenBank/DDBJ whole genome shotgun (WGS) entry which is preliminary data.</text>
</comment>
<dbReference type="Pfam" id="PF20469">
    <property type="entry name" value="OLD-like_TOPRIM"/>
    <property type="match status" value="1"/>
</dbReference>
<keyword evidence="2" id="KW-0378">Hydrolase</keyword>
<dbReference type="RefSeq" id="WP_120728852.1">
    <property type="nucleotide sequence ID" value="NZ_RBAK01000004.1"/>
</dbReference>
<evidence type="ECO:0000259" key="1">
    <source>
        <dbReference type="Pfam" id="PF20469"/>
    </source>
</evidence>
<gene>
    <name evidence="2" type="ORF">D7223_14290</name>
</gene>
<dbReference type="OrthoDB" id="9152042at2"/>
<sequence>MHVEPVPADTRAVVLVEGASDRVAVRTLAARIGRDLDAEGVRVVAMGGATNIGHFLDRLGPAGRRLRLAGLYDHAEEGFFRRGLERAGLGVDLTRPAMAALGFHACVVDLEDELIRALGADQVRWVVTQAGDLASLLLFQRQPAQQGRPVEAQLRRFLGTRSGRKEAYARLLVTALDPDRVPRSLRAVLDDV</sequence>
<name>A0A3A9ZHP9_9ACTN</name>
<organism evidence="2 3">
    <name type="scientific">Micromonospora endolithica</name>
    <dbReference type="NCBI Taxonomy" id="230091"/>
    <lineage>
        <taxon>Bacteria</taxon>
        <taxon>Bacillati</taxon>
        <taxon>Actinomycetota</taxon>
        <taxon>Actinomycetes</taxon>
        <taxon>Micromonosporales</taxon>
        <taxon>Micromonosporaceae</taxon>
        <taxon>Micromonospora</taxon>
    </lineage>
</organism>